<evidence type="ECO:0000256" key="7">
    <source>
        <dbReference type="SAM" id="Phobius"/>
    </source>
</evidence>
<feature type="compositionally biased region" description="Low complexity" evidence="6">
    <location>
        <begin position="73"/>
        <end position="82"/>
    </location>
</feature>
<organism evidence="8 9">
    <name type="scientific">Candidatus Borkfalkia faecigallinarum</name>
    <dbReference type="NCBI Taxonomy" id="2838509"/>
    <lineage>
        <taxon>Bacteria</taxon>
        <taxon>Bacillati</taxon>
        <taxon>Bacillota</taxon>
        <taxon>Clostridia</taxon>
        <taxon>Christensenellales</taxon>
        <taxon>Christensenellaceae</taxon>
        <taxon>Candidatus Borkfalkia</taxon>
    </lineage>
</organism>
<dbReference type="Pfam" id="PF04277">
    <property type="entry name" value="OAD_gamma"/>
    <property type="match status" value="1"/>
</dbReference>
<dbReference type="GO" id="GO:0036376">
    <property type="term" value="P:sodium ion export across plasma membrane"/>
    <property type="evidence" value="ECO:0007669"/>
    <property type="project" value="InterPro"/>
</dbReference>
<evidence type="ECO:0000313" key="9">
    <source>
        <dbReference type="Proteomes" id="UP000824249"/>
    </source>
</evidence>
<name>A0A9D1VSG3_9FIRM</name>
<comment type="subcellular location">
    <subcellularLocation>
        <location evidence="1">Cell membrane</location>
    </subcellularLocation>
</comment>
<reference evidence="8" key="2">
    <citation type="submission" date="2021-04" db="EMBL/GenBank/DDBJ databases">
        <authorList>
            <person name="Gilroy R."/>
        </authorList>
    </citation>
    <scope>NUCLEOTIDE SEQUENCE</scope>
    <source>
        <strain evidence="8">26628</strain>
    </source>
</reference>
<dbReference type="EMBL" id="DXFD01000003">
    <property type="protein sequence ID" value="HIX46101.1"/>
    <property type="molecule type" value="Genomic_DNA"/>
</dbReference>
<keyword evidence="3 7" id="KW-0812">Transmembrane</keyword>
<dbReference type="AlphaFoldDB" id="A0A9D1VSG3"/>
<proteinExistence type="predicted"/>
<accession>A0A9D1VSG3</accession>
<dbReference type="GO" id="GO:0015081">
    <property type="term" value="F:sodium ion transmembrane transporter activity"/>
    <property type="evidence" value="ECO:0007669"/>
    <property type="project" value="InterPro"/>
</dbReference>
<sequence length="121" mass="13093">MWSHLLIHIIQEGGKEVPYFGEPDGAGWLGEALLYALLGFFVTFLGIVLLIFIVWLCGQIVSRLSARKGSKKAAAPAAPAATAEEEGIGEEVRAAIIAAIAAYYADEEGTCEFKVKRIKRL</sequence>
<dbReference type="NCBIfam" id="TIGR01195">
    <property type="entry name" value="oadG_fam"/>
    <property type="match status" value="1"/>
</dbReference>
<comment type="caution">
    <text evidence="8">The sequence shown here is derived from an EMBL/GenBank/DDBJ whole genome shotgun (WGS) entry which is preliminary data.</text>
</comment>
<evidence type="ECO:0000256" key="3">
    <source>
        <dbReference type="ARBA" id="ARBA00022692"/>
    </source>
</evidence>
<evidence type="ECO:0000256" key="2">
    <source>
        <dbReference type="ARBA" id="ARBA00022475"/>
    </source>
</evidence>
<dbReference type="InterPro" id="IPR005899">
    <property type="entry name" value="Na_pump_deCOase"/>
</dbReference>
<reference evidence="8" key="1">
    <citation type="journal article" date="2021" name="PeerJ">
        <title>Extensive microbial diversity within the chicken gut microbiome revealed by metagenomics and culture.</title>
        <authorList>
            <person name="Gilroy R."/>
            <person name="Ravi A."/>
            <person name="Getino M."/>
            <person name="Pursley I."/>
            <person name="Horton D.L."/>
            <person name="Alikhan N.F."/>
            <person name="Baker D."/>
            <person name="Gharbi K."/>
            <person name="Hall N."/>
            <person name="Watson M."/>
            <person name="Adriaenssens E.M."/>
            <person name="Foster-Nyarko E."/>
            <person name="Jarju S."/>
            <person name="Secka A."/>
            <person name="Antonio M."/>
            <person name="Oren A."/>
            <person name="Chaudhuri R.R."/>
            <person name="La Ragione R."/>
            <person name="Hildebrand F."/>
            <person name="Pallen M.J."/>
        </authorList>
    </citation>
    <scope>NUCLEOTIDE SEQUENCE</scope>
    <source>
        <strain evidence="8">26628</strain>
    </source>
</reference>
<evidence type="ECO:0000256" key="1">
    <source>
        <dbReference type="ARBA" id="ARBA00004236"/>
    </source>
</evidence>
<keyword evidence="2" id="KW-1003">Cell membrane</keyword>
<gene>
    <name evidence="8" type="ORF">H9737_00235</name>
</gene>
<dbReference type="Proteomes" id="UP000824249">
    <property type="component" value="Unassembled WGS sequence"/>
</dbReference>
<evidence type="ECO:0000256" key="4">
    <source>
        <dbReference type="ARBA" id="ARBA00022989"/>
    </source>
</evidence>
<dbReference type="GO" id="GO:0005886">
    <property type="term" value="C:plasma membrane"/>
    <property type="evidence" value="ECO:0007669"/>
    <property type="project" value="UniProtKB-SubCell"/>
</dbReference>
<evidence type="ECO:0000256" key="5">
    <source>
        <dbReference type="ARBA" id="ARBA00023136"/>
    </source>
</evidence>
<keyword evidence="4 7" id="KW-1133">Transmembrane helix</keyword>
<evidence type="ECO:0000256" key="6">
    <source>
        <dbReference type="SAM" id="MobiDB-lite"/>
    </source>
</evidence>
<feature type="transmembrane region" description="Helical" evidence="7">
    <location>
        <begin position="32"/>
        <end position="58"/>
    </location>
</feature>
<evidence type="ECO:0000313" key="8">
    <source>
        <dbReference type="EMBL" id="HIX46101.1"/>
    </source>
</evidence>
<keyword evidence="5 7" id="KW-0472">Membrane</keyword>
<feature type="region of interest" description="Disordered" evidence="6">
    <location>
        <begin position="66"/>
        <end position="87"/>
    </location>
</feature>
<protein>
    <submittedName>
        <fullName evidence="8">OadG family protein</fullName>
    </submittedName>
</protein>